<feature type="active site" evidence="5">
    <location>
        <position position="25"/>
    </location>
</feature>
<dbReference type="RefSeq" id="WP_106090445.1">
    <property type="nucleotide sequence ID" value="NZ_PVNL01000065.1"/>
</dbReference>
<feature type="active site" evidence="5">
    <location>
        <position position="19"/>
    </location>
</feature>
<evidence type="ECO:0000313" key="8">
    <source>
        <dbReference type="Proteomes" id="UP000238823"/>
    </source>
</evidence>
<proteinExistence type="inferred from homology"/>
<evidence type="ECO:0000256" key="5">
    <source>
        <dbReference type="PIRSR" id="PIRSR617867-1"/>
    </source>
</evidence>
<dbReference type="CDD" id="cd16343">
    <property type="entry name" value="LMWPTP"/>
    <property type="match status" value="1"/>
</dbReference>
<dbReference type="SUPFAM" id="SSF52788">
    <property type="entry name" value="Phosphotyrosine protein phosphatases I"/>
    <property type="match status" value="1"/>
</dbReference>
<dbReference type="OrthoDB" id="9784339at2"/>
<evidence type="ECO:0000259" key="6">
    <source>
        <dbReference type="SMART" id="SM00226"/>
    </source>
</evidence>
<dbReference type="GO" id="GO:0004725">
    <property type="term" value="F:protein tyrosine phosphatase activity"/>
    <property type="evidence" value="ECO:0007669"/>
    <property type="project" value="UniProtKB-EC"/>
</dbReference>
<evidence type="ECO:0000256" key="3">
    <source>
        <dbReference type="ARBA" id="ARBA00022801"/>
    </source>
</evidence>
<evidence type="ECO:0000256" key="1">
    <source>
        <dbReference type="ARBA" id="ARBA00011063"/>
    </source>
</evidence>
<dbReference type="PANTHER" id="PTHR11717:SF7">
    <property type="entry name" value="LOW MOLECULAR WEIGHT PHOSPHOTYROSINE PROTEIN PHOSPHATASE"/>
    <property type="match status" value="1"/>
</dbReference>
<evidence type="ECO:0000256" key="4">
    <source>
        <dbReference type="ARBA" id="ARBA00022912"/>
    </source>
</evidence>
<comment type="similarity">
    <text evidence="1">Belongs to the low molecular weight phosphotyrosine protein phosphatase family.</text>
</comment>
<dbReference type="AlphaFoldDB" id="A0A2S9YP35"/>
<dbReference type="EMBL" id="PVNL01000065">
    <property type="protein sequence ID" value="PRQ06847.1"/>
    <property type="molecule type" value="Genomic_DNA"/>
</dbReference>
<sequence>MNDRSRLEPSQPVGVLFVCYANMCRSPLAEGVFRHLAAERGMLDRLHIDSAGTDAVEGCEPHPRSQEIAAAHGITLTGTGRQLVRDDLSSFDHVVVMDRRNHDKIARLAAPSAFGELEGFRARLRMLRAIADPKASGRGLDVPDPIGCGPEQYAAVYELIAAGCSALLDEIQ</sequence>
<keyword evidence="3 7" id="KW-0378">Hydrolase</keyword>
<evidence type="ECO:0000256" key="2">
    <source>
        <dbReference type="ARBA" id="ARBA00013064"/>
    </source>
</evidence>
<feature type="domain" description="Phosphotyrosine protein phosphatase I" evidence="6">
    <location>
        <begin position="13"/>
        <end position="170"/>
    </location>
</feature>
<dbReference type="Gene3D" id="3.40.50.2300">
    <property type="match status" value="1"/>
</dbReference>
<dbReference type="EC" id="3.1.3.48" evidence="2"/>
<dbReference type="InterPro" id="IPR050438">
    <property type="entry name" value="LMW_PTPase"/>
</dbReference>
<dbReference type="PANTHER" id="PTHR11717">
    <property type="entry name" value="LOW MOLECULAR WEIGHT PROTEIN TYROSINE PHOSPHATASE"/>
    <property type="match status" value="1"/>
</dbReference>
<dbReference type="InterPro" id="IPR023485">
    <property type="entry name" value="Ptyr_pPase"/>
</dbReference>
<organism evidence="7 8">
    <name type="scientific">Enhygromyxa salina</name>
    <dbReference type="NCBI Taxonomy" id="215803"/>
    <lineage>
        <taxon>Bacteria</taxon>
        <taxon>Pseudomonadati</taxon>
        <taxon>Myxococcota</taxon>
        <taxon>Polyangia</taxon>
        <taxon>Nannocystales</taxon>
        <taxon>Nannocystaceae</taxon>
        <taxon>Enhygromyxa</taxon>
    </lineage>
</organism>
<protein>
    <recommendedName>
        <fullName evidence="2">protein-tyrosine-phosphatase</fullName>
        <ecNumber evidence="2">3.1.3.48</ecNumber>
    </recommendedName>
</protein>
<dbReference type="PRINTS" id="PR00719">
    <property type="entry name" value="LMWPTPASE"/>
</dbReference>
<reference evidence="7 8" key="1">
    <citation type="submission" date="2018-03" db="EMBL/GenBank/DDBJ databases">
        <title>Draft Genome Sequences of the Obligatory Marine Myxobacteria Enhygromyxa salina SWB007.</title>
        <authorList>
            <person name="Poehlein A."/>
            <person name="Moghaddam J.A."/>
            <person name="Harms H."/>
            <person name="Alanjari M."/>
            <person name="Koenig G.M."/>
            <person name="Daniel R."/>
            <person name="Schaeberle T.F."/>
        </authorList>
    </citation>
    <scope>NUCLEOTIDE SEQUENCE [LARGE SCALE GENOMIC DNA]</scope>
    <source>
        <strain evidence="7 8">SWB007</strain>
    </source>
</reference>
<dbReference type="Pfam" id="PF01451">
    <property type="entry name" value="LMWPc"/>
    <property type="match status" value="1"/>
</dbReference>
<dbReference type="Proteomes" id="UP000238823">
    <property type="component" value="Unassembled WGS sequence"/>
</dbReference>
<evidence type="ECO:0000313" key="7">
    <source>
        <dbReference type="EMBL" id="PRQ06847.1"/>
    </source>
</evidence>
<accession>A0A2S9YP35</accession>
<gene>
    <name evidence="7" type="primary">yfkJ_2</name>
    <name evidence="7" type="ORF">ENSA7_34570</name>
</gene>
<dbReference type="InterPro" id="IPR017867">
    <property type="entry name" value="Tyr_phospatase_low_mol_wt"/>
</dbReference>
<feature type="active site" description="Proton donor" evidence="5">
    <location>
        <position position="144"/>
    </location>
</feature>
<dbReference type="SMART" id="SM00226">
    <property type="entry name" value="LMWPc"/>
    <property type="match status" value="1"/>
</dbReference>
<name>A0A2S9YP35_9BACT</name>
<comment type="caution">
    <text evidence="7">The sequence shown here is derived from an EMBL/GenBank/DDBJ whole genome shotgun (WGS) entry which is preliminary data.</text>
</comment>
<dbReference type="InterPro" id="IPR036196">
    <property type="entry name" value="Ptyr_pPase_sf"/>
</dbReference>
<keyword evidence="4" id="KW-0904">Protein phosphatase</keyword>